<dbReference type="Pfam" id="PF22697">
    <property type="entry name" value="SOS1_NGEF_PH"/>
    <property type="match status" value="1"/>
</dbReference>
<evidence type="ECO:0000259" key="6">
    <source>
        <dbReference type="PROSITE" id="PS50010"/>
    </source>
</evidence>
<dbReference type="PANTHER" id="PTHR45845">
    <property type="entry name" value="RHO GUANINE NUCLEOTIDE EXCHANGE FACTOR-RELATED"/>
    <property type="match status" value="1"/>
</dbReference>
<dbReference type="SUPFAM" id="SSF48065">
    <property type="entry name" value="DBL homology domain (DH-domain)"/>
    <property type="match status" value="1"/>
</dbReference>
<accession>A0A023F1C1</accession>
<dbReference type="InterPro" id="IPR052231">
    <property type="entry name" value="Rho_GEF_signaling-related"/>
</dbReference>
<dbReference type="InterPro" id="IPR011993">
    <property type="entry name" value="PH-like_dom_sf"/>
</dbReference>
<feature type="compositionally biased region" description="Low complexity" evidence="4">
    <location>
        <begin position="438"/>
        <end position="456"/>
    </location>
</feature>
<feature type="compositionally biased region" description="Low complexity" evidence="4">
    <location>
        <begin position="1675"/>
        <end position="1753"/>
    </location>
</feature>
<feature type="domain" description="DH" evidence="6">
    <location>
        <begin position="1262"/>
        <end position="1435"/>
    </location>
</feature>
<dbReference type="InterPro" id="IPR055251">
    <property type="entry name" value="SOS1_NGEF_PH"/>
</dbReference>
<dbReference type="InterPro" id="IPR000219">
    <property type="entry name" value="DH_dom"/>
</dbReference>
<evidence type="ECO:0000259" key="5">
    <source>
        <dbReference type="PROSITE" id="PS50003"/>
    </source>
</evidence>
<feature type="compositionally biased region" description="Low complexity" evidence="4">
    <location>
        <begin position="1158"/>
        <end position="1170"/>
    </location>
</feature>
<feature type="compositionally biased region" description="Polar residues" evidence="4">
    <location>
        <begin position="1090"/>
        <end position="1099"/>
    </location>
</feature>
<dbReference type="SMART" id="SM00325">
    <property type="entry name" value="RhoGEF"/>
    <property type="match status" value="1"/>
</dbReference>
<dbReference type="Gene3D" id="1.20.900.10">
    <property type="entry name" value="Dbl homology (DH) domain"/>
    <property type="match status" value="1"/>
</dbReference>
<dbReference type="InterPro" id="IPR035899">
    <property type="entry name" value="DBL_dom_sf"/>
</dbReference>
<dbReference type="PROSITE" id="PS50003">
    <property type="entry name" value="PH_DOMAIN"/>
    <property type="match status" value="1"/>
</dbReference>
<feature type="region of interest" description="Disordered" evidence="4">
    <location>
        <begin position="224"/>
        <end position="253"/>
    </location>
</feature>
<dbReference type="PANTHER" id="PTHR45845:SF3">
    <property type="entry name" value="PURATROPHIN-1-LIKE, ISOFORM A"/>
    <property type="match status" value="1"/>
</dbReference>
<dbReference type="PROSITE" id="PS50010">
    <property type="entry name" value="DH_2"/>
    <property type="match status" value="1"/>
</dbReference>
<protein>
    <submittedName>
        <fullName evidence="7">Putative multidomain protein</fullName>
    </submittedName>
</protein>
<feature type="region of interest" description="Disordered" evidence="4">
    <location>
        <begin position="1610"/>
        <end position="1759"/>
    </location>
</feature>
<feature type="compositionally biased region" description="Gly residues" evidence="4">
    <location>
        <begin position="734"/>
        <end position="744"/>
    </location>
</feature>
<evidence type="ECO:0000256" key="2">
    <source>
        <dbReference type="ARBA" id="ARBA00022658"/>
    </source>
</evidence>
<feature type="compositionally biased region" description="Polar residues" evidence="4">
    <location>
        <begin position="1200"/>
        <end position="1215"/>
    </location>
</feature>
<feature type="compositionally biased region" description="Basic residues" evidence="4">
    <location>
        <begin position="90"/>
        <end position="101"/>
    </location>
</feature>
<feature type="region of interest" description="Disordered" evidence="4">
    <location>
        <begin position="429"/>
        <end position="459"/>
    </location>
</feature>
<sequence length="1759" mass="192274">MAYVVWRVFMKKYTRFRLGLLSNVTTHVTPSDKNQQSKEQCDSKVNNDKGGSGINDEPSTAWEDPEDIITCTGSSNGGGDFSRANTKSLSKSKRVKSYIQKKCKDVETKVRSRSKSGGRNETTKTPSTNNNTGGSGSSAAPVATTATTSWYVSQEPADGVQDDSRTEGGTSAAAQLTVIPIGNNCCNNNTGSTIPTVVNSDPLLPNPAILPITAVELDTELQQQQQNAIKPPESVTVKEVPEKDEDNSDTASEGTLLDEIQSDVISELLQTKCQDVVGLVDRYFGPVYPDYPEVRMALVREARDLLVTGYLGDMVRFENEFCQPAALAGRELIETAEREKCGSYGPGWPLVAGRGRLATHLGGPEAGCLLSGDLHLGLCPQPTLTWRTGCAPATICRPSLTPASLLLLPPLVVGTAGNGTVVTQPQSVTMATDQDTSLSQQHYHPAQQQQQSLPQQPEDDSQLAGLLRLLVLSAERCLSRVPLAELAYPLDHCLSVQPQRVLKKDSCIQTSAMYEMDTSIPHIDSDEEHETNNKCKEYKTFVPALRLGDIAEAHLTAGIYLPGLHDLVGRAIVVIELDQTLDCGLTPPDAARVLHYLSTIPQRCERTRNGICVIVVTTYDADLDFLDVTLALASERINISSLIVFAKTGSEEMLESGKLQRSKLEYEVIKETQKLEAYLPSDQIPAACGGDVAHDQTEWAELFKELEELRERSRECGRNLVKVLSDLSAAAGGGGVGASSGGSGSNSTGNASAVPPTSSASGTVNTATNIVVGSTASATIITTGTPTVPASDTCNRLQAVQEARSLARAVTHHDLTRLRTEAPLILAGLKERAVWLPASEDVKYGIDTVERLFREVAGTAEKIEELSEKRRAKLKDIARVKALEIETEQVLSWLNHKGDDWLKRHTELATTLPALKQQEQDFEKFYFISMRHLDKGSDLLEEAVQCSSPGSNSLRDLAKSLKNHLRGFSTRLEDTRERLEDTSRCFYLLDRAYEWALEAMKYMSRVKPADDCQNPEPSVKQLRHYLMAHPQPSPEHFAEMIALATKLDNDKLLHQCKVAQCRCEETAEQIRTVLGSCDPTAGLRWGATASLPTSASDTPIGSRRKSVPCSTSSANTEEWVHHQGGSISGGGSGSRPAGVTTPTGLGPLHEEDNGNTESRSSSGISSGTIMGPPPPGLVRSNTWQYSATEEGCFYDDDKLSSSADNTTDGSDTGNKSCEDIEEADACCSKTISPIPVNSHLHSDLSVEVEGQCGTQTLKTKKTMLLIMKEMIQTERDYVRSLEYVIENYIPELVREDIPQALRGQRNVIFGNIEKIFEFHSQYFLQELERCEQSPLHVGQCFLRHEKKFYLYALYNKNKPKSDALMSEYGTVFFKTKQLELGDRMDLASYLLKPVQRMGKYALLLQQLMKAARQEVQELKDAENMVRFQLRHGNDLLAMDSLRDCDVNVKEQGRLLRQNEFLVWQGKGGKKYYRHVFLFEELILFSKARRFPDHKNLDLYIYKHSIKTSDIGLTAKVGDSNTKFEIWFRKRKPNDTFTLQSISEEIKQAWTEELSNLLWKQALKNREMRLAEMNSMGIGNKPCLDIRPSANQISDRSISIAQLSKTPRFRNSIAVSPSDQTTRNKRPHSIISVSSSSGGSSTSSGSSTAGSSNGDRRDHSQCSSAESGIVPDWNTSSSSQSSSSVDSPSPQHTTSTSSSASNISSSSSSASAIVGGANNTSSSSSGVVVTPSPNTTITSTSATNSGISTSNSSTQLSVKL</sequence>
<feature type="region of interest" description="Disordered" evidence="4">
    <location>
        <begin position="734"/>
        <end position="764"/>
    </location>
</feature>
<feature type="compositionally biased region" description="Basic and acidic residues" evidence="4">
    <location>
        <begin position="35"/>
        <end position="47"/>
    </location>
</feature>
<dbReference type="InterPro" id="IPR001849">
    <property type="entry name" value="PH_domain"/>
</dbReference>
<keyword evidence="2" id="KW-0344">Guanine-nucleotide releasing factor</keyword>
<dbReference type="EMBL" id="GBBI01003901">
    <property type="protein sequence ID" value="JAC14811.1"/>
    <property type="molecule type" value="mRNA"/>
</dbReference>
<dbReference type="CDD" id="cd00160">
    <property type="entry name" value="RhoGEF"/>
    <property type="match status" value="1"/>
</dbReference>
<dbReference type="Gene3D" id="2.30.29.30">
    <property type="entry name" value="Pleckstrin-homology domain (PH domain)/Phosphotyrosine-binding domain (PTB)"/>
    <property type="match status" value="1"/>
</dbReference>
<organism evidence="7">
    <name type="scientific">Triatoma infestans</name>
    <name type="common">Assassin bug</name>
    <dbReference type="NCBI Taxonomy" id="30076"/>
    <lineage>
        <taxon>Eukaryota</taxon>
        <taxon>Metazoa</taxon>
        <taxon>Ecdysozoa</taxon>
        <taxon>Arthropoda</taxon>
        <taxon>Hexapoda</taxon>
        <taxon>Insecta</taxon>
        <taxon>Pterygota</taxon>
        <taxon>Neoptera</taxon>
        <taxon>Paraneoptera</taxon>
        <taxon>Hemiptera</taxon>
        <taxon>Heteroptera</taxon>
        <taxon>Panheteroptera</taxon>
        <taxon>Cimicomorpha</taxon>
        <taxon>Reduviidae</taxon>
        <taxon>Triatominae</taxon>
        <taxon>Triatoma</taxon>
    </lineage>
</organism>
<feature type="region of interest" description="Disordered" evidence="4">
    <location>
        <begin position="1196"/>
        <end position="1216"/>
    </location>
</feature>
<feature type="compositionally biased region" description="Low complexity" evidence="4">
    <location>
        <begin position="123"/>
        <end position="143"/>
    </location>
</feature>
<dbReference type="Gene3D" id="1.20.58.60">
    <property type="match status" value="1"/>
</dbReference>
<dbReference type="GO" id="GO:0005085">
    <property type="term" value="F:guanyl-nucleotide exchange factor activity"/>
    <property type="evidence" value="ECO:0007669"/>
    <property type="project" value="UniProtKB-KW"/>
</dbReference>
<feature type="compositionally biased region" description="Low complexity" evidence="4">
    <location>
        <begin position="745"/>
        <end position="754"/>
    </location>
</feature>
<evidence type="ECO:0000313" key="7">
    <source>
        <dbReference type="EMBL" id="JAC14811.1"/>
    </source>
</evidence>
<feature type="compositionally biased region" description="Low complexity" evidence="4">
    <location>
        <begin position="1628"/>
        <end position="1651"/>
    </location>
</feature>
<evidence type="ECO:0000256" key="4">
    <source>
        <dbReference type="SAM" id="MobiDB-lite"/>
    </source>
</evidence>
<name>A0A023F1C1_TRIIF</name>
<keyword evidence="3" id="KW-0175">Coiled coil</keyword>
<feature type="coiled-coil region" evidence="3">
    <location>
        <begin position="849"/>
        <end position="883"/>
    </location>
</feature>
<feature type="region of interest" description="Disordered" evidence="4">
    <location>
        <begin position="1089"/>
        <end position="1181"/>
    </location>
</feature>
<dbReference type="CDD" id="cd13242">
    <property type="entry name" value="PH_puratrophin-1"/>
    <property type="match status" value="1"/>
</dbReference>
<reference evidence="7" key="1">
    <citation type="journal article" date="2014" name="PLoS Negl. Trop. Dis.">
        <title>An updated insight into the Sialotranscriptome of Triatoma infestans: developmental stage and geographic variations.</title>
        <authorList>
            <person name="Schwarz A."/>
            <person name="Medrano-Mercado N."/>
            <person name="Schaub G.A."/>
            <person name="Struchiner C.J."/>
            <person name="Bargues M.D."/>
            <person name="Levy M.Z."/>
            <person name="Ribeiro J.M."/>
        </authorList>
    </citation>
    <scope>NUCLEOTIDE SEQUENCE</scope>
    <source>
        <strain evidence="7">Chile</strain>
        <tissue evidence="7">Salivary glands</tissue>
    </source>
</reference>
<dbReference type="SUPFAM" id="SSF46966">
    <property type="entry name" value="Spectrin repeat"/>
    <property type="match status" value="1"/>
</dbReference>
<keyword evidence="1" id="KW-0597">Phosphoprotein</keyword>
<evidence type="ECO:0000256" key="3">
    <source>
        <dbReference type="SAM" id="Coils"/>
    </source>
</evidence>
<feature type="domain" description="PH" evidence="5">
    <location>
        <begin position="1447"/>
        <end position="1558"/>
    </location>
</feature>
<dbReference type="SMART" id="SM00233">
    <property type="entry name" value="PH"/>
    <property type="match status" value="1"/>
</dbReference>
<proteinExistence type="evidence at transcript level"/>
<dbReference type="FunFam" id="2.30.29.30:FF:000078">
    <property type="entry name" value="Guanine nucleotide exchange factor DBS"/>
    <property type="match status" value="1"/>
</dbReference>
<evidence type="ECO:0000256" key="1">
    <source>
        <dbReference type="ARBA" id="ARBA00022553"/>
    </source>
</evidence>
<dbReference type="Pfam" id="PF00621">
    <property type="entry name" value="RhoGEF"/>
    <property type="match status" value="1"/>
</dbReference>
<feature type="compositionally biased region" description="Polar residues" evidence="4">
    <location>
        <begin position="755"/>
        <end position="764"/>
    </location>
</feature>
<feature type="region of interest" description="Disordered" evidence="4">
    <location>
        <begin position="27"/>
        <end position="143"/>
    </location>
</feature>
<dbReference type="SUPFAM" id="SSF50729">
    <property type="entry name" value="PH domain-like"/>
    <property type="match status" value="1"/>
</dbReference>